<dbReference type="GO" id="GO:0051537">
    <property type="term" value="F:2 iron, 2 sulfur cluster binding"/>
    <property type="evidence" value="ECO:0007669"/>
    <property type="project" value="InterPro"/>
</dbReference>
<dbReference type="AlphaFoldDB" id="A0A365H3H6"/>
<dbReference type="GO" id="GO:0005506">
    <property type="term" value="F:iron ion binding"/>
    <property type="evidence" value="ECO:0007669"/>
    <property type="project" value="InterPro"/>
</dbReference>
<keyword evidence="3" id="KW-0560">Oxidoreductase</keyword>
<dbReference type="Gene3D" id="2.102.10.10">
    <property type="entry name" value="Rieske [2Fe-2S] iron-sulphur domain"/>
    <property type="match status" value="1"/>
</dbReference>
<dbReference type="GO" id="GO:0051213">
    <property type="term" value="F:dioxygenase activity"/>
    <property type="evidence" value="ECO:0007669"/>
    <property type="project" value="UniProtKB-KW"/>
</dbReference>
<reference evidence="3 4" key="1">
    <citation type="submission" date="2018-06" db="EMBL/GenBank/DDBJ databases">
        <title>Actinomadura craniellae sp. nov. isolated from marine sponge Craniella sp.</title>
        <authorList>
            <person name="Li L."/>
            <person name="Xu Q.H."/>
            <person name="Lin H.W."/>
            <person name="Lu Y.H."/>
        </authorList>
    </citation>
    <scope>NUCLEOTIDE SEQUENCE [LARGE SCALE GENOMIC DNA]</scope>
    <source>
        <strain evidence="3 4">LHW63021</strain>
    </source>
</reference>
<dbReference type="EMBL" id="QLYX01000012">
    <property type="protein sequence ID" value="RAY12773.1"/>
    <property type="molecule type" value="Genomic_DNA"/>
</dbReference>
<protein>
    <submittedName>
        <fullName evidence="3">Aromatic ring-hydroxylating dioxygenase subunit alpha</fullName>
    </submittedName>
</protein>
<dbReference type="OrthoDB" id="5243643at2"/>
<evidence type="ECO:0000313" key="4">
    <source>
        <dbReference type="Proteomes" id="UP000251891"/>
    </source>
</evidence>
<dbReference type="Gene3D" id="3.90.380.10">
    <property type="entry name" value="Naphthalene 1,2-dioxygenase Alpha Subunit, Chain A, domain 1"/>
    <property type="match status" value="3"/>
</dbReference>
<keyword evidence="4" id="KW-1185">Reference proteome</keyword>
<dbReference type="Proteomes" id="UP000251891">
    <property type="component" value="Unassembled WGS sequence"/>
</dbReference>
<comment type="cofactor">
    <cofactor evidence="1">
        <name>Fe cation</name>
        <dbReference type="ChEBI" id="CHEBI:24875"/>
    </cofactor>
</comment>
<dbReference type="SUPFAM" id="SSF55961">
    <property type="entry name" value="Bet v1-like"/>
    <property type="match status" value="1"/>
</dbReference>
<dbReference type="Pfam" id="PF00848">
    <property type="entry name" value="Ring_hydroxyl_A"/>
    <property type="match status" value="1"/>
</dbReference>
<name>A0A365H3H6_9ACTN</name>
<dbReference type="InterPro" id="IPR036922">
    <property type="entry name" value="Rieske_2Fe-2S_sf"/>
</dbReference>
<dbReference type="InterPro" id="IPR015879">
    <property type="entry name" value="Ring_hydroxy_dOase_asu_C_dom"/>
</dbReference>
<organism evidence="3 4">
    <name type="scientific">Actinomadura craniellae</name>
    <dbReference type="NCBI Taxonomy" id="2231787"/>
    <lineage>
        <taxon>Bacteria</taxon>
        <taxon>Bacillati</taxon>
        <taxon>Actinomycetota</taxon>
        <taxon>Actinomycetes</taxon>
        <taxon>Streptosporangiales</taxon>
        <taxon>Thermomonosporaceae</taxon>
        <taxon>Actinomadura</taxon>
    </lineage>
</organism>
<sequence>MTAETSALLAELGRYREPGAPALSLPPRAFVSAELWELERARVFGRSWVLVAHADELAAPGSRVALSVAGEPVEVVRGDDGALRGTPPGRRRPAPRVEQWNGLVFVNLDAGAEPLAPHLARVGAELAGHRLDEMVQVGGWLEEWRCNWKLAVQNAHENYHAMGLHPNTVALLTPPGADMAVRADSRWVTRLLSPFREPMEPVVLALDDEYKANMYNCCVFPCGSVAAFGDSVIWISLIPLTADRTQVRGGALLPAAMVEGADRAALRAESEEGAAVVNDEDRAGMEAVQRCAGARFAGRGHLSPKEPGVLAFYRSLAVAMLGE</sequence>
<gene>
    <name evidence="3" type="ORF">DPM19_24180</name>
</gene>
<evidence type="ECO:0000256" key="1">
    <source>
        <dbReference type="ARBA" id="ARBA00001962"/>
    </source>
</evidence>
<dbReference type="SUPFAM" id="SSF50022">
    <property type="entry name" value="ISP domain"/>
    <property type="match status" value="1"/>
</dbReference>
<comment type="caution">
    <text evidence="3">The sequence shown here is derived from an EMBL/GenBank/DDBJ whole genome shotgun (WGS) entry which is preliminary data.</text>
</comment>
<dbReference type="PANTHER" id="PTHR43756">
    <property type="entry name" value="CHOLINE MONOOXYGENASE, CHLOROPLASTIC"/>
    <property type="match status" value="1"/>
</dbReference>
<proteinExistence type="predicted"/>
<dbReference type="PANTHER" id="PTHR43756:SF5">
    <property type="entry name" value="CHOLINE MONOOXYGENASE, CHLOROPLASTIC"/>
    <property type="match status" value="1"/>
</dbReference>
<evidence type="ECO:0000313" key="3">
    <source>
        <dbReference type="EMBL" id="RAY12773.1"/>
    </source>
</evidence>
<accession>A0A365H3H6</accession>
<keyword evidence="3" id="KW-0223">Dioxygenase</keyword>
<feature type="domain" description="Aromatic-ring-hydroxylating dioxygenase alpha subunit C-terminal" evidence="2">
    <location>
        <begin position="132"/>
        <end position="320"/>
    </location>
</feature>
<evidence type="ECO:0000259" key="2">
    <source>
        <dbReference type="Pfam" id="PF00848"/>
    </source>
</evidence>
<dbReference type="InterPro" id="IPR001663">
    <property type="entry name" value="Rng_hydr_dOase-A"/>
</dbReference>